<proteinExistence type="predicted"/>
<dbReference type="InParanoid" id="C5KX92"/>
<protein>
    <submittedName>
        <fullName evidence="2">Cysteine desulfurylase, putative</fullName>
    </submittedName>
</protein>
<evidence type="ECO:0000313" key="3">
    <source>
        <dbReference type="Proteomes" id="UP000007800"/>
    </source>
</evidence>
<dbReference type="OMA" id="ETRAGCS"/>
<dbReference type="EMBL" id="GG677119">
    <property type="protein sequence ID" value="EER10948.1"/>
    <property type="molecule type" value="Genomic_DNA"/>
</dbReference>
<dbReference type="Pfam" id="PF00266">
    <property type="entry name" value="Aminotran_5"/>
    <property type="match status" value="1"/>
</dbReference>
<keyword evidence="3" id="KW-1185">Reference proteome</keyword>
<dbReference type="PANTHER" id="PTHR43686">
    <property type="entry name" value="SULFURTRANSFERASE-RELATED"/>
    <property type="match status" value="1"/>
</dbReference>
<dbReference type="InterPro" id="IPR015422">
    <property type="entry name" value="PyrdxlP-dep_Trfase_small"/>
</dbReference>
<dbReference type="InterPro" id="IPR000192">
    <property type="entry name" value="Aminotrans_V_dom"/>
</dbReference>
<reference evidence="2 3" key="1">
    <citation type="submission" date="2008-07" db="EMBL/GenBank/DDBJ databases">
        <authorList>
            <person name="El-Sayed N."/>
            <person name="Caler E."/>
            <person name="Inman J."/>
            <person name="Amedeo P."/>
            <person name="Hass B."/>
            <person name="Wortman J."/>
        </authorList>
    </citation>
    <scope>NUCLEOTIDE SEQUENCE [LARGE SCALE GENOMIC DNA]</scope>
    <source>
        <strain evidence="3">ATCC 50983 / TXsc</strain>
    </source>
</reference>
<dbReference type="RefSeq" id="XP_002779153.1">
    <property type="nucleotide sequence ID" value="XM_002779107.1"/>
</dbReference>
<dbReference type="InterPro" id="IPR015421">
    <property type="entry name" value="PyrdxlP-dep_Trfase_major"/>
</dbReference>
<dbReference type="PANTHER" id="PTHR43686:SF1">
    <property type="entry name" value="AMINOTRAN_5 DOMAIN-CONTAINING PROTEIN"/>
    <property type="match status" value="1"/>
</dbReference>
<dbReference type="SUPFAM" id="SSF53383">
    <property type="entry name" value="PLP-dependent transferases"/>
    <property type="match status" value="1"/>
</dbReference>
<feature type="domain" description="Aminotransferase class V" evidence="1">
    <location>
        <begin position="54"/>
        <end position="487"/>
    </location>
</feature>
<evidence type="ECO:0000259" key="1">
    <source>
        <dbReference type="Pfam" id="PF00266"/>
    </source>
</evidence>
<gene>
    <name evidence="2" type="ORF">Pmar_PMAR021427</name>
</gene>
<dbReference type="AlphaFoldDB" id="C5KX92"/>
<organism evidence="3">
    <name type="scientific">Perkinsus marinus (strain ATCC 50983 / TXsc)</name>
    <dbReference type="NCBI Taxonomy" id="423536"/>
    <lineage>
        <taxon>Eukaryota</taxon>
        <taxon>Sar</taxon>
        <taxon>Alveolata</taxon>
        <taxon>Perkinsozoa</taxon>
        <taxon>Perkinsea</taxon>
        <taxon>Perkinsida</taxon>
        <taxon>Perkinsidae</taxon>
        <taxon>Perkinsus</taxon>
    </lineage>
</organism>
<name>C5KX92_PERM5</name>
<sequence length="528" mass="58450">MIMSKLSPRLVETPTSINNDNDYEAFVNSLREQSIGENERVTVPFDGSSRELVYCDFTASGRSVSAIEEFITTTVCPTYANTHSLASATARQTMKYREEARDKVREYFNCTKDDSVIFCGAGATGAITKFVEIMCRSRVFATQDSRKGRRRAVLIIDPVAHHSSVLPFRELALKYPLVRVTRSRAGETDSSSRSSDMDVTAFNRHHHDFAVPVVVLSACSNVTGARLDIPTVSTLIHQYDGIAAWDLAAIAAHNKVDMNPSSHPSGYIDFAFVSPHKLLGGPGTSGILLCKQKHQTNAVPAVCGGGVVLHVSRRGHQYLDNLEEREEAGTPDILGCIRTGAVYYLHMIVGIERIAIAEQKMAHDLVNRIRANSKVHVVGPRDRSHCAGIISFNILYNQYLHYNFVSAVLNDLFGIQARGGCACAGPYGHAVLGVDCGSAERFEEALGMLCLVRAVFRKLSGDKPYEIFKPGFVRVGVHFTMTQEEVDFVADAILWIADNGWKLLPSYTFKIMSGEWYHMKRDECQTLR</sequence>
<dbReference type="GeneID" id="9055982"/>
<dbReference type="Gene3D" id="3.90.1150.10">
    <property type="entry name" value="Aspartate Aminotransferase, domain 1"/>
    <property type="match status" value="1"/>
</dbReference>
<dbReference type="InterPro" id="IPR015424">
    <property type="entry name" value="PyrdxlP-dep_Trfase"/>
</dbReference>
<dbReference type="Proteomes" id="UP000007800">
    <property type="component" value="Unassembled WGS sequence"/>
</dbReference>
<evidence type="ECO:0000313" key="2">
    <source>
        <dbReference type="EMBL" id="EER10948.1"/>
    </source>
</evidence>
<accession>C5KX92</accession>
<dbReference type="Gene3D" id="3.40.640.10">
    <property type="entry name" value="Type I PLP-dependent aspartate aminotransferase-like (Major domain)"/>
    <property type="match status" value="1"/>
</dbReference>
<dbReference type="OrthoDB" id="420046at2759"/>